<gene>
    <name evidence="2" type="ORF">FE782_16230</name>
</gene>
<dbReference type="Proteomes" id="UP000309676">
    <property type="component" value="Unassembled WGS sequence"/>
</dbReference>
<evidence type="ECO:0000313" key="2">
    <source>
        <dbReference type="EMBL" id="TLS51276.1"/>
    </source>
</evidence>
<evidence type="ECO:0000313" key="3">
    <source>
        <dbReference type="Proteomes" id="UP000309676"/>
    </source>
</evidence>
<protein>
    <submittedName>
        <fullName evidence="2">Glycogen debranching protein</fullName>
    </submittedName>
</protein>
<sequence length="735" mass="80833">MKSEKRSKHPFNLYLTSGEYMKVIGSQDGYFPDFGHHVANEMGGVWLHPIKLLDGFWLRVTDPSRGISVWARADEYATLPWGNTFRYDHGLGHIPVSIERVQFAPETEKGLVVRYEIYNSAAAETALELELLARTDLRPVWHSETIGVVDGPADEARALSSRLALAKDGDHDWYACVGTDLPGEQYSIGGQLYGPEFTSGNGAGISFRASVALAPGERFVFHLVVSGSTESGEACERTYRLLEDPAERQRLLEEKQAAYEAIRARASLEIEGDPDFCDVFAWAKWNTQWLVQRVDGIGRGLTAGSPTYPWWFGCDNAYALQGVLAVGDHRLALETAKLLLEFSKRANGNGRIIHEATTMGVVANPGNTQETAHYICLVWELYRWTGDRTVLEDNYEACGSGMDWLLGEMDPDGDGLPSGYGIIEIAGLNMELIDSAAYTAAAAGAMSRIAAELGAGEEAAAYAVLEKRLTRAVNETFWDEREGLFCDAVAPKKDLLPKVDDIVSMAERHGAEGVREALERQLSETEGLEADRGWLIQKNWVISTPMEAGVADRAKGERAVRNMRNEAFVGEYGSYLSAVLQQGTMTISTGAHAVAEARYGDPEAALELLRRMNRSFSTALPGSICEMSPDYGCIAQAWTLYALAVPVVMHLIGLQPEAHRRRVRLEPKVPASWEGRWIRLRDARVGDASLDIALRKEGGKLAVEIVNASGLTVVVSWNGRVVESAEADIRFALDR</sequence>
<proteinExistence type="predicted"/>
<name>A0A5R9GA90_9BACL</name>
<dbReference type="InterPro" id="IPR012341">
    <property type="entry name" value="6hp_glycosidase-like_sf"/>
</dbReference>
<dbReference type="Gene3D" id="1.50.10.10">
    <property type="match status" value="1"/>
</dbReference>
<evidence type="ECO:0000259" key="1">
    <source>
        <dbReference type="Pfam" id="PF17389"/>
    </source>
</evidence>
<dbReference type="OrthoDB" id="49490at2"/>
<dbReference type="SUPFAM" id="SSF48208">
    <property type="entry name" value="Six-hairpin glycosidases"/>
    <property type="match status" value="1"/>
</dbReference>
<comment type="caution">
    <text evidence="2">The sequence shown here is derived from an EMBL/GenBank/DDBJ whole genome shotgun (WGS) entry which is preliminary data.</text>
</comment>
<dbReference type="InterPro" id="IPR008928">
    <property type="entry name" value="6-hairpin_glycosidase_sf"/>
</dbReference>
<dbReference type="EMBL" id="VCIW01000010">
    <property type="protein sequence ID" value="TLS51276.1"/>
    <property type="molecule type" value="Genomic_DNA"/>
</dbReference>
<dbReference type="RefSeq" id="WP_138195270.1">
    <property type="nucleotide sequence ID" value="NZ_VCIW01000010.1"/>
</dbReference>
<dbReference type="GO" id="GO:0005975">
    <property type="term" value="P:carbohydrate metabolic process"/>
    <property type="evidence" value="ECO:0007669"/>
    <property type="project" value="InterPro"/>
</dbReference>
<dbReference type="InterPro" id="IPR035396">
    <property type="entry name" value="Bac_rhamnosid6H"/>
</dbReference>
<keyword evidence="3" id="KW-1185">Reference proteome</keyword>
<dbReference type="Pfam" id="PF17389">
    <property type="entry name" value="Bac_rhamnosid6H"/>
    <property type="match status" value="1"/>
</dbReference>
<accession>A0A5R9GA90</accession>
<organism evidence="2 3">
    <name type="scientific">Paenibacillus antri</name>
    <dbReference type="NCBI Taxonomy" id="2582848"/>
    <lineage>
        <taxon>Bacteria</taxon>
        <taxon>Bacillati</taxon>
        <taxon>Bacillota</taxon>
        <taxon>Bacilli</taxon>
        <taxon>Bacillales</taxon>
        <taxon>Paenibacillaceae</taxon>
        <taxon>Paenibacillus</taxon>
    </lineage>
</organism>
<feature type="domain" description="Alpha-L-rhamnosidase six-hairpin glycosidase" evidence="1">
    <location>
        <begin position="371"/>
        <end position="485"/>
    </location>
</feature>
<reference evidence="2 3" key="1">
    <citation type="submission" date="2019-05" db="EMBL/GenBank/DDBJ databases">
        <authorList>
            <person name="Narsing Rao M.P."/>
            <person name="Li W.J."/>
        </authorList>
    </citation>
    <scope>NUCLEOTIDE SEQUENCE [LARGE SCALE GENOMIC DNA]</scope>
    <source>
        <strain evidence="2 3">SYSU_K30003</strain>
    </source>
</reference>
<dbReference type="AlphaFoldDB" id="A0A5R9GA90"/>